<proteinExistence type="predicted"/>
<protein>
    <submittedName>
        <fullName evidence="1">Uncharacterized protein</fullName>
    </submittedName>
</protein>
<gene>
    <name evidence="1" type="ORF">FXN63_09740</name>
</gene>
<reference evidence="1 2" key="1">
    <citation type="submission" date="2019-08" db="EMBL/GenBank/DDBJ databases">
        <title>Amphibian skin-associated Pigmentiphaga: genome sequence and occurrence across geography and hosts.</title>
        <authorList>
            <person name="Bletz M.C."/>
            <person name="Bunk B."/>
            <person name="Sproeer C."/>
            <person name="Biwer P."/>
            <person name="Reiter S."/>
            <person name="Rabemananjara F.C.E."/>
            <person name="Schulz S."/>
            <person name="Overmann J."/>
            <person name="Vences M."/>
        </authorList>
    </citation>
    <scope>NUCLEOTIDE SEQUENCE [LARGE SCALE GENOMIC DNA]</scope>
    <source>
        <strain evidence="1 2">Mada1488</strain>
    </source>
</reference>
<keyword evidence="2" id="KW-1185">Reference proteome</keyword>
<dbReference type="AlphaFoldDB" id="A0A5C0AWQ1"/>
<evidence type="ECO:0000313" key="1">
    <source>
        <dbReference type="EMBL" id="QEI06084.1"/>
    </source>
</evidence>
<name>A0A5C0AWQ1_9BURK</name>
<dbReference type="Proteomes" id="UP000325161">
    <property type="component" value="Chromosome"/>
</dbReference>
<dbReference type="EMBL" id="CP043046">
    <property type="protein sequence ID" value="QEI06084.1"/>
    <property type="molecule type" value="Genomic_DNA"/>
</dbReference>
<dbReference type="KEGG" id="pacr:FXN63_09740"/>
<evidence type="ECO:0000313" key="2">
    <source>
        <dbReference type="Proteomes" id="UP000325161"/>
    </source>
</evidence>
<organism evidence="1 2">
    <name type="scientific">Pigmentiphaga aceris</name>
    <dbReference type="NCBI Taxonomy" id="1940612"/>
    <lineage>
        <taxon>Bacteria</taxon>
        <taxon>Pseudomonadati</taxon>
        <taxon>Pseudomonadota</taxon>
        <taxon>Betaproteobacteria</taxon>
        <taxon>Burkholderiales</taxon>
        <taxon>Alcaligenaceae</taxon>
        <taxon>Pigmentiphaga</taxon>
    </lineage>
</organism>
<accession>A0A5C0AWQ1</accession>
<dbReference type="RefSeq" id="WP_148814467.1">
    <property type="nucleotide sequence ID" value="NZ_CP043046.1"/>
</dbReference>
<sequence length="116" mass="12448">MTSTGLNPASAQTHHSTIYVSGDGRVLARKIDGTLVELGVMKPDADGLAYQLHVEGLYGLGLPTAERLLQDVAAKLADVDLDALYDALPRYTGHAAVDLELDPHLEVWTGPLTDRQ</sequence>